<reference evidence="2 5" key="2">
    <citation type="submission" date="2019-07" db="EMBL/GenBank/DDBJ databases">
        <title>Whole genome shotgun sequence of Halolactibacillus miurensis NBRC 100873.</title>
        <authorList>
            <person name="Hosoyama A."/>
            <person name="Uohara A."/>
            <person name="Ohji S."/>
            <person name="Ichikawa N."/>
        </authorList>
    </citation>
    <scope>NUCLEOTIDE SEQUENCE [LARGE SCALE GENOMIC DNA]</scope>
    <source>
        <strain evidence="2 5">NBRC 100873</strain>
    </source>
</reference>
<comment type="similarity">
    <text evidence="1">Belongs to the ArsC family.</text>
</comment>
<dbReference type="PROSITE" id="PS51353">
    <property type="entry name" value="ARSC"/>
    <property type="match status" value="1"/>
</dbReference>
<dbReference type="Proteomes" id="UP000321773">
    <property type="component" value="Unassembled WGS sequence"/>
</dbReference>
<keyword evidence="5" id="KW-1185">Reference proteome</keyword>
<reference evidence="3 4" key="1">
    <citation type="submission" date="2016-10" db="EMBL/GenBank/DDBJ databases">
        <authorList>
            <person name="de Groot N.N."/>
        </authorList>
    </citation>
    <scope>NUCLEOTIDE SEQUENCE [LARGE SCALE GENOMIC DNA]</scope>
    <source>
        <strain evidence="3 4">DSM 17074</strain>
    </source>
</reference>
<name>A0A1I6RFF5_9BACI</name>
<dbReference type="InterPro" id="IPR006504">
    <property type="entry name" value="Tscrpt_reg_Spx/MgsR"/>
</dbReference>
<sequence length="122" mass="14193">MGIHLTMTFYCYPKCGTCKKAKQWLEANGVAYDEHHIVEDTPSKAVMMGLIERSGLDIKKFFNTSGQKYRELNLKDKLPDMTHEEKVDVLVSDGMLMKRPLTYDDQHVTVGFKEEQFEQTWK</sequence>
<gene>
    <name evidence="2" type="primary">yusI</name>
    <name evidence="2" type="ORF">HMI01_08470</name>
    <name evidence="3" type="ORF">SAMN05421668_10660</name>
</gene>
<evidence type="ECO:0000313" key="2">
    <source>
        <dbReference type="EMBL" id="GEM03859.1"/>
    </source>
</evidence>
<dbReference type="InterPro" id="IPR036249">
    <property type="entry name" value="Thioredoxin-like_sf"/>
</dbReference>
<evidence type="ECO:0000256" key="1">
    <source>
        <dbReference type="PROSITE-ProRule" id="PRU01282"/>
    </source>
</evidence>
<dbReference type="CDD" id="cd03036">
    <property type="entry name" value="ArsC_like"/>
    <property type="match status" value="1"/>
</dbReference>
<dbReference type="EMBL" id="FPAI01000006">
    <property type="protein sequence ID" value="SFS63386.1"/>
    <property type="molecule type" value="Genomic_DNA"/>
</dbReference>
<accession>A0A1I6RFF5</accession>
<dbReference type="NCBIfam" id="TIGR01617">
    <property type="entry name" value="arsC_related"/>
    <property type="match status" value="1"/>
</dbReference>
<dbReference type="PANTHER" id="PTHR30041">
    <property type="entry name" value="ARSENATE REDUCTASE"/>
    <property type="match status" value="1"/>
</dbReference>
<dbReference type="STRING" id="306541.SAMN05421668_10660"/>
<dbReference type="SUPFAM" id="SSF52833">
    <property type="entry name" value="Thioredoxin-like"/>
    <property type="match status" value="1"/>
</dbReference>
<dbReference type="Proteomes" id="UP000199139">
    <property type="component" value="Unassembled WGS sequence"/>
</dbReference>
<dbReference type="InterPro" id="IPR006660">
    <property type="entry name" value="Arsenate_reductase-like"/>
</dbReference>
<evidence type="ECO:0000313" key="5">
    <source>
        <dbReference type="Proteomes" id="UP000321773"/>
    </source>
</evidence>
<dbReference type="Pfam" id="PF03960">
    <property type="entry name" value="ArsC"/>
    <property type="match status" value="1"/>
</dbReference>
<evidence type="ECO:0000313" key="3">
    <source>
        <dbReference type="EMBL" id="SFS63386.1"/>
    </source>
</evidence>
<organism evidence="3 4">
    <name type="scientific">Halolactibacillus miurensis</name>
    <dbReference type="NCBI Taxonomy" id="306541"/>
    <lineage>
        <taxon>Bacteria</taxon>
        <taxon>Bacillati</taxon>
        <taxon>Bacillota</taxon>
        <taxon>Bacilli</taxon>
        <taxon>Bacillales</taxon>
        <taxon>Bacillaceae</taxon>
        <taxon>Halolactibacillus</taxon>
    </lineage>
</organism>
<dbReference type="Gene3D" id="3.40.30.10">
    <property type="entry name" value="Glutaredoxin"/>
    <property type="match status" value="1"/>
</dbReference>
<evidence type="ECO:0000313" key="4">
    <source>
        <dbReference type="Proteomes" id="UP000199139"/>
    </source>
</evidence>
<dbReference type="AlphaFoldDB" id="A0A1I6RFF5"/>
<dbReference type="PANTHER" id="PTHR30041:SF8">
    <property type="entry name" value="PROTEIN YFFB"/>
    <property type="match status" value="1"/>
</dbReference>
<protein>
    <submittedName>
        <fullName evidence="3">Arsenate reductase</fullName>
    </submittedName>
</protein>
<dbReference type="EMBL" id="BJWJ01000006">
    <property type="protein sequence ID" value="GEM03859.1"/>
    <property type="molecule type" value="Genomic_DNA"/>
</dbReference>
<proteinExistence type="inferred from homology"/>